<dbReference type="InterPro" id="IPR001279">
    <property type="entry name" value="Metallo-B-lactamas"/>
</dbReference>
<evidence type="ECO:0000256" key="4">
    <source>
        <dbReference type="ARBA" id="ARBA00022801"/>
    </source>
</evidence>
<dbReference type="OrthoDB" id="3865988at2"/>
<dbReference type="SMART" id="SM00849">
    <property type="entry name" value="Lactamase_B"/>
    <property type="match status" value="1"/>
</dbReference>
<comment type="similarity">
    <text evidence="2">Belongs to the metallo-beta-lactamase superfamily.</text>
</comment>
<dbReference type="Gene3D" id="3.60.15.10">
    <property type="entry name" value="Ribonuclease Z/Hydroxyacylglutathione hydrolase-like"/>
    <property type="match status" value="1"/>
</dbReference>
<protein>
    <submittedName>
        <fullName evidence="7">N-acyl homoserine lactonase AttM</fullName>
    </submittedName>
</protein>
<feature type="domain" description="Metallo-beta-lactamase" evidence="6">
    <location>
        <begin position="36"/>
        <end position="246"/>
    </location>
</feature>
<gene>
    <name evidence="7" type="primary">attM</name>
    <name evidence="7" type="ORF">PSU4_11860</name>
</gene>
<dbReference type="AlphaFoldDB" id="A0A511DBQ5"/>
<keyword evidence="8" id="KW-1185">Reference proteome</keyword>
<accession>A0A511DBQ5</accession>
<dbReference type="RefSeq" id="WP_147103185.1">
    <property type="nucleotide sequence ID" value="NZ_BJVJ01000007.1"/>
</dbReference>
<dbReference type="EMBL" id="BJVJ01000007">
    <property type="protein sequence ID" value="GEL22232.1"/>
    <property type="molecule type" value="Genomic_DNA"/>
</dbReference>
<dbReference type="SUPFAM" id="SSF56281">
    <property type="entry name" value="Metallo-hydrolase/oxidoreductase"/>
    <property type="match status" value="1"/>
</dbReference>
<proteinExistence type="inferred from homology"/>
<keyword evidence="5" id="KW-0862">Zinc</keyword>
<dbReference type="GO" id="GO:0046872">
    <property type="term" value="F:metal ion binding"/>
    <property type="evidence" value="ECO:0007669"/>
    <property type="project" value="UniProtKB-KW"/>
</dbReference>
<evidence type="ECO:0000256" key="1">
    <source>
        <dbReference type="ARBA" id="ARBA00001947"/>
    </source>
</evidence>
<evidence type="ECO:0000259" key="6">
    <source>
        <dbReference type="SMART" id="SM00849"/>
    </source>
</evidence>
<name>A0A511DBQ5_9PSEU</name>
<dbReference type="PANTHER" id="PTHR42978:SF2">
    <property type="entry name" value="102 KBASES UNSTABLE REGION: FROM 1 TO 119443"/>
    <property type="match status" value="1"/>
</dbReference>
<sequence>MPVHATCKRLWALDSPSFTLDASTLMYGLSGELTVPLPAYLIEHPKGLVLFDTGLVPEAHDDPEAVYGELATMTKLAVKPEQRLDRQLAALGYKTSDVTHVIASHSHLDHTGGLSLFPQAKFYAGEGELPFAFWPTSVGAGFFRTADIEATRHFDWNYIPGVDVDLFGDGSLTVLFTPGHTPGELSLLVRLPSRTFILTGDTAHLRAAFEQEVHFPIDSDTEDAVRSLRRLKLLRDAADATVWITHDPDDWAAFGHAPHCYE</sequence>
<dbReference type="CDD" id="cd07729">
    <property type="entry name" value="AHL_lactonase_MBL-fold"/>
    <property type="match status" value="1"/>
</dbReference>
<evidence type="ECO:0000256" key="2">
    <source>
        <dbReference type="ARBA" id="ARBA00007749"/>
    </source>
</evidence>
<dbReference type="GO" id="GO:0016787">
    <property type="term" value="F:hydrolase activity"/>
    <property type="evidence" value="ECO:0007669"/>
    <property type="project" value="UniProtKB-KW"/>
</dbReference>
<comment type="cofactor">
    <cofactor evidence="1">
        <name>Zn(2+)</name>
        <dbReference type="ChEBI" id="CHEBI:29105"/>
    </cofactor>
</comment>
<keyword evidence="3" id="KW-0479">Metal-binding</keyword>
<organism evidence="7 8">
    <name type="scientific">Pseudonocardia sulfidoxydans NBRC 16205</name>
    <dbReference type="NCBI Taxonomy" id="1223511"/>
    <lineage>
        <taxon>Bacteria</taxon>
        <taxon>Bacillati</taxon>
        <taxon>Actinomycetota</taxon>
        <taxon>Actinomycetes</taxon>
        <taxon>Pseudonocardiales</taxon>
        <taxon>Pseudonocardiaceae</taxon>
        <taxon>Pseudonocardia</taxon>
    </lineage>
</organism>
<evidence type="ECO:0000313" key="8">
    <source>
        <dbReference type="Proteomes" id="UP000321685"/>
    </source>
</evidence>
<dbReference type="Pfam" id="PF00753">
    <property type="entry name" value="Lactamase_B"/>
    <property type="match status" value="1"/>
</dbReference>
<dbReference type="Proteomes" id="UP000321685">
    <property type="component" value="Unassembled WGS sequence"/>
</dbReference>
<comment type="caution">
    <text evidence="7">The sequence shown here is derived from an EMBL/GenBank/DDBJ whole genome shotgun (WGS) entry which is preliminary data.</text>
</comment>
<dbReference type="InterPro" id="IPR051013">
    <property type="entry name" value="MBL_superfamily_lactonases"/>
</dbReference>
<keyword evidence="4" id="KW-0378">Hydrolase</keyword>
<evidence type="ECO:0000313" key="7">
    <source>
        <dbReference type="EMBL" id="GEL22232.1"/>
    </source>
</evidence>
<evidence type="ECO:0000256" key="5">
    <source>
        <dbReference type="ARBA" id="ARBA00022833"/>
    </source>
</evidence>
<evidence type="ECO:0000256" key="3">
    <source>
        <dbReference type="ARBA" id="ARBA00022723"/>
    </source>
</evidence>
<dbReference type="PANTHER" id="PTHR42978">
    <property type="entry name" value="QUORUM-QUENCHING LACTONASE YTNP-RELATED-RELATED"/>
    <property type="match status" value="1"/>
</dbReference>
<dbReference type="InterPro" id="IPR036866">
    <property type="entry name" value="RibonucZ/Hydroxyglut_hydro"/>
</dbReference>
<reference evidence="7 8" key="1">
    <citation type="submission" date="2019-07" db="EMBL/GenBank/DDBJ databases">
        <title>Whole genome shotgun sequence of Pseudonocardia sulfidoxydans NBRC 16205.</title>
        <authorList>
            <person name="Hosoyama A."/>
            <person name="Uohara A."/>
            <person name="Ohji S."/>
            <person name="Ichikawa N."/>
        </authorList>
    </citation>
    <scope>NUCLEOTIDE SEQUENCE [LARGE SCALE GENOMIC DNA]</scope>
    <source>
        <strain evidence="7 8">NBRC 16205</strain>
    </source>
</reference>